<dbReference type="GO" id="GO:0006351">
    <property type="term" value="P:DNA-templated transcription"/>
    <property type="evidence" value="ECO:0007669"/>
    <property type="project" value="InterPro"/>
</dbReference>
<dbReference type="Pfam" id="PF03604">
    <property type="entry name" value="Zn_ribbon_RPAB4"/>
    <property type="match status" value="1"/>
</dbReference>
<name>A0A8H7PB66_9APHY</name>
<evidence type="ECO:0000256" key="1">
    <source>
        <dbReference type="ARBA" id="ARBA00004123"/>
    </source>
</evidence>
<dbReference type="Proteomes" id="UP000639403">
    <property type="component" value="Unassembled WGS sequence"/>
</dbReference>
<reference evidence="7" key="1">
    <citation type="submission" date="2020-11" db="EMBL/GenBank/DDBJ databases">
        <authorList>
            <person name="Koelle M."/>
            <person name="Horta M.A.C."/>
            <person name="Nowrousian M."/>
            <person name="Ohm R.A."/>
            <person name="Benz P."/>
            <person name="Pilgard A."/>
        </authorList>
    </citation>
    <scope>NUCLEOTIDE SEQUENCE</scope>
    <source>
        <strain evidence="7">FPRL280</strain>
    </source>
</reference>
<dbReference type="InterPro" id="IPR039747">
    <property type="entry name" value="RPABC4"/>
</dbReference>
<keyword evidence="4" id="KW-0539">Nucleus</keyword>
<feature type="compositionally biased region" description="Polar residues" evidence="6">
    <location>
        <begin position="1"/>
        <end position="15"/>
    </location>
</feature>
<dbReference type="Gene3D" id="2.20.28.30">
    <property type="entry name" value="RNA polymerase ii, chain L"/>
    <property type="match status" value="1"/>
</dbReference>
<accession>A0A8H7PB66</accession>
<dbReference type="PANTHER" id="PTHR12056">
    <property type="entry name" value="DNA-DIRECTED RNA POLYMERASES I, II, AND III"/>
    <property type="match status" value="1"/>
</dbReference>
<dbReference type="PANTHER" id="PTHR12056:SF2">
    <property type="entry name" value="GEO11084P1"/>
    <property type="match status" value="1"/>
</dbReference>
<dbReference type="EMBL" id="JADOXO010000004">
    <property type="protein sequence ID" value="KAF9821455.1"/>
    <property type="molecule type" value="Genomic_DNA"/>
</dbReference>
<gene>
    <name evidence="7" type="ORF">IEO21_00701</name>
</gene>
<evidence type="ECO:0000256" key="6">
    <source>
        <dbReference type="SAM" id="MobiDB-lite"/>
    </source>
</evidence>
<dbReference type="InterPro" id="IPR029040">
    <property type="entry name" value="RPABC4/Spt4"/>
</dbReference>
<dbReference type="SUPFAM" id="SSF63393">
    <property type="entry name" value="RNA polymerase subunits"/>
    <property type="match status" value="1"/>
</dbReference>
<sequence length="197" mass="22599">MNSQQPGPSSFNNPATGGGYPPAPRQEMEYLCADCGAKNEIRSREPIRCRECGHRIMYKKRTKRSAYTSRVHSCTRAHVSCISGAVRGAMRVPPVTIFYSGHLESLARRSFLPICTLLDNISTTCYYNRHTVCERTRITREHTLDRTHHHWFIRFIQRFRKHVTTILSSIPSARSITRRVDCSCDHVATVLLRVLTH</sequence>
<dbReference type="GO" id="GO:0008270">
    <property type="term" value="F:zinc ion binding"/>
    <property type="evidence" value="ECO:0007669"/>
    <property type="project" value="InterPro"/>
</dbReference>
<dbReference type="GO" id="GO:0005736">
    <property type="term" value="C:RNA polymerase I complex"/>
    <property type="evidence" value="ECO:0007669"/>
    <property type="project" value="TreeGrafter"/>
</dbReference>
<evidence type="ECO:0000256" key="4">
    <source>
        <dbReference type="ARBA" id="ARBA00023242"/>
    </source>
</evidence>
<evidence type="ECO:0000313" key="7">
    <source>
        <dbReference type="EMBL" id="KAF9821455.1"/>
    </source>
</evidence>
<dbReference type="GO" id="GO:0005666">
    <property type="term" value="C:RNA polymerase III complex"/>
    <property type="evidence" value="ECO:0007669"/>
    <property type="project" value="TreeGrafter"/>
</dbReference>
<keyword evidence="2" id="KW-0479">Metal-binding</keyword>
<dbReference type="AlphaFoldDB" id="A0A8H7PB66"/>
<evidence type="ECO:0000256" key="5">
    <source>
        <dbReference type="ARBA" id="ARBA00025770"/>
    </source>
</evidence>
<dbReference type="GO" id="GO:0003677">
    <property type="term" value="F:DNA binding"/>
    <property type="evidence" value="ECO:0007669"/>
    <property type="project" value="InterPro"/>
</dbReference>
<dbReference type="GO" id="GO:0003899">
    <property type="term" value="F:DNA-directed RNA polymerase activity"/>
    <property type="evidence" value="ECO:0007669"/>
    <property type="project" value="InterPro"/>
</dbReference>
<protein>
    <submittedName>
        <fullName evidence="7">Uncharacterized protein</fullName>
    </submittedName>
</protein>
<dbReference type="SMART" id="SM00659">
    <property type="entry name" value="RPOLCX"/>
    <property type="match status" value="1"/>
</dbReference>
<comment type="subcellular location">
    <subcellularLocation>
        <location evidence="1">Nucleus</location>
    </subcellularLocation>
</comment>
<feature type="region of interest" description="Disordered" evidence="6">
    <location>
        <begin position="1"/>
        <end position="20"/>
    </location>
</feature>
<dbReference type="GO" id="GO:0005665">
    <property type="term" value="C:RNA polymerase II, core complex"/>
    <property type="evidence" value="ECO:0007669"/>
    <property type="project" value="TreeGrafter"/>
</dbReference>
<reference evidence="7" key="2">
    <citation type="journal article" name="Front. Microbiol.">
        <title>Degradative Capacity of Two Strains of Rhodonia placenta: From Phenotype to Genotype.</title>
        <authorList>
            <person name="Kolle M."/>
            <person name="Horta M.A.C."/>
            <person name="Nowrousian M."/>
            <person name="Ohm R.A."/>
            <person name="Benz J.P."/>
            <person name="Pilgard A."/>
        </authorList>
    </citation>
    <scope>NUCLEOTIDE SEQUENCE</scope>
    <source>
        <strain evidence="7">FPRL280</strain>
    </source>
</reference>
<evidence type="ECO:0000256" key="3">
    <source>
        <dbReference type="ARBA" id="ARBA00022833"/>
    </source>
</evidence>
<keyword evidence="3" id="KW-0862">Zinc</keyword>
<dbReference type="InterPro" id="IPR006591">
    <property type="entry name" value="RNAP_P/RPABC4"/>
</dbReference>
<organism evidence="7 8">
    <name type="scientific">Rhodonia placenta</name>
    <dbReference type="NCBI Taxonomy" id="104341"/>
    <lineage>
        <taxon>Eukaryota</taxon>
        <taxon>Fungi</taxon>
        <taxon>Dikarya</taxon>
        <taxon>Basidiomycota</taxon>
        <taxon>Agaricomycotina</taxon>
        <taxon>Agaricomycetes</taxon>
        <taxon>Polyporales</taxon>
        <taxon>Adustoporiaceae</taxon>
        <taxon>Rhodonia</taxon>
    </lineage>
</organism>
<comment type="caution">
    <text evidence="7">The sequence shown here is derived from an EMBL/GenBank/DDBJ whole genome shotgun (WGS) entry which is preliminary data.</text>
</comment>
<comment type="similarity">
    <text evidence="5">Belongs to the archaeal Rpo12/eukaryotic RPC10 RNA polymerase subunit family.</text>
</comment>
<evidence type="ECO:0000256" key="2">
    <source>
        <dbReference type="ARBA" id="ARBA00022723"/>
    </source>
</evidence>
<evidence type="ECO:0000313" key="8">
    <source>
        <dbReference type="Proteomes" id="UP000639403"/>
    </source>
</evidence>
<proteinExistence type="inferred from homology"/>
<dbReference type="FunFam" id="2.20.28.30:FF:000002">
    <property type="entry name" value="DNA-directed RNA polymerases II, IV and V subunit 12"/>
    <property type="match status" value="1"/>
</dbReference>